<organism evidence="2 3">
    <name type="scientific">Mya arenaria</name>
    <name type="common">Soft-shell clam</name>
    <dbReference type="NCBI Taxonomy" id="6604"/>
    <lineage>
        <taxon>Eukaryota</taxon>
        <taxon>Metazoa</taxon>
        <taxon>Spiralia</taxon>
        <taxon>Lophotrochozoa</taxon>
        <taxon>Mollusca</taxon>
        <taxon>Bivalvia</taxon>
        <taxon>Autobranchia</taxon>
        <taxon>Heteroconchia</taxon>
        <taxon>Euheterodonta</taxon>
        <taxon>Imparidentia</taxon>
        <taxon>Neoheterodontei</taxon>
        <taxon>Myida</taxon>
        <taxon>Myoidea</taxon>
        <taxon>Myidae</taxon>
        <taxon>Mya</taxon>
    </lineage>
</organism>
<evidence type="ECO:0000256" key="1">
    <source>
        <dbReference type="SAM" id="MobiDB-lite"/>
    </source>
</evidence>
<evidence type="ECO:0000313" key="3">
    <source>
        <dbReference type="Proteomes" id="UP001164746"/>
    </source>
</evidence>
<keyword evidence="3" id="KW-1185">Reference proteome</keyword>
<proteinExistence type="predicted"/>
<feature type="region of interest" description="Disordered" evidence="1">
    <location>
        <begin position="36"/>
        <end position="61"/>
    </location>
</feature>
<dbReference type="InterPro" id="IPR009091">
    <property type="entry name" value="RCC1/BLIP-II"/>
</dbReference>
<reference evidence="2" key="1">
    <citation type="submission" date="2022-11" db="EMBL/GenBank/DDBJ databases">
        <title>Centuries of genome instability and evolution in soft-shell clam transmissible cancer (bioRxiv).</title>
        <authorList>
            <person name="Hart S.F.M."/>
            <person name="Yonemitsu M.A."/>
            <person name="Giersch R.M."/>
            <person name="Beal B.F."/>
            <person name="Arriagada G."/>
            <person name="Davis B.W."/>
            <person name="Ostrander E.A."/>
            <person name="Goff S.P."/>
            <person name="Metzger M.J."/>
        </authorList>
    </citation>
    <scope>NUCLEOTIDE SEQUENCE</scope>
    <source>
        <strain evidence="2">MELC-2E11</strain>
        <tissue evidence="2">Siphon/mantle</tissue>
    </source>
</reference>
<dbReference type="Proteomes" id="UP001164746">
    <property type="component" value="Chromosome 13"/>
</dbReference>
<evidence type="ECO:0000313" key="2">
    <source>
        <dbReference type="EMBL" id="WAR22735.1"/>
    </source>
</evidence>
<dbReference type="SUPFAM" id="SSF50985">
    <property type="entry name" value="RCC1/BLIP-II"/>
    <property type="match status" value="1"/>
</dbReference>
<feature type="compositionally biased region" description="Polar residues" evidence="1">
    <location>
        <begin position="76"/>
        <end position="87"/>
    </location>
</feature>
<name>A0ABY7FKK3_MYAAR</name>
<gene>
    <name evidence="2" type="ORF">MAR_036404</name>
</gene>
<sequence length="420" mass="46628">MTTSYAKLLSTTYDAIEFRMLSKTNLELLVGKNKPRTAADRRRVGVPGASPHIQTGHNNSSLLADRRRVGVPGASPHTQTGHNNSSLLVDRRRVGVPGASPHIHTGHNNSSLLADRRRVGVPGASPHIQTGHNNSSLLEYRRRVGLPGASPHIQTGHNNSSLLADRRRLGVPGASPHIQTGHNNSSLLADRRRVGVPGASPHIQTACSVGAYKSEDEQQEILEDLRDVLKDHLVLKSEVDYSDADELRDGRTLVNASGEAIQEPESDEDLLYYDQEDDEDDLEKDLITRLLPYVGQDKRGSLTEVIAETFEGLKAELKNLPGNYEQFRFFKLKSIFRRLYIQKRKLEAEAQKERPEAGTQGLLESVLKFRRNVLDIMRKSVNGFCKRNVLGSCGNSCGCDFLKCVPSSSRPGRKYCRIKF</sequence>
<feature type="region of interest" description="Disordered" evidence="1">
    <location>
        <begin position="70"/>
        <end position="89"/>
    </location>
</feature>
<feature type="compositionally biased region" description="Polar residues" evidence="1">
    <location>
        <begin position="52"/>
        <end position="61"/>
    </location>
</feature>
<protein>
    <submittedName>
        <fullName evidence="2">Uncharacterized protein</fullName>
    </submittedName>
</protein>
<accession>A0ABY7FKK3</accession>
<dbReference type="EMBL" id="CP111024">
    <property type="protein sequence ID" value="WAR22735.1"/>
    <property type="molecule type" value="Genomic_DNA"/>
</dbReference>